<dbReference type="OMA" id="TFHPMIA"/>
<dbReference type="InterPro" id="IPR050833">
    <property type="entry name" value="Poly_Biosynth_Transport"/>
</dbReference>
<evidence type="ECO:0000313" key="11">
    <source>
        <dbReference type="EMBL" id="HBH2620357.1"/>
    </source>
</evidence>
<evidence type="ECO:0000256" key="4">
    <source>
        <dbReference type="ARBA" id="ARBA00022989"/>
    </source>
</evidence>
<dbReference type="RefSeq" id="WP_003425909.1">
    <property type="nucleotide sequence ID" value="NZ_AP025558.1"/>
</dbReference>
<dbReference type="EMBL" id="LK932416">
    <property type="protein sequence ID" value="CDS90043.1"/>
    <property type="molecule type" value="Genomic_DNA"/>
</dbReference>
<feature type="transmembrane region" description="Helical" evidence="6">
    <location>
        <begin position="464"/>
        <end position="486"/>
    </location>
</feature>
<evidence type="ECO:0000256" key="3">
    <source>
        <dbReference type="ARBA" id="ARBA00022692"/>
    </source>
</evidence>
<feature type="transmembrane region" description="Helical" evidence="6">
    <location>
        <begin position="126"/>
        <end position="144"/>
    </location>
</feature>
<reference evidence="10" key="2">
    <citation type="journal article" date="2018" name="Genome Biol.">
        <title>SKESA: strategic k-mer extension for scrupulous assemblies.</title>
        <authorList>
            <person name="Souvorov A."/>
            <person name="Agarwala R."/>
            <person name="Lipman D.J."/>
        </authorList>
    </citation>
    <scope>NUCLEOTIDE SEQUENCE</scope>
    <source>
        <strain evidence="11">Clostridioides</strain>
        <strain evidence="10">HN1000</strain>
    </source>
</reference>
<evidence type="ECO:0000256" key="2">
    <source>
        <dbReference type="ARBA" id="ARBA00022475"/>
    </source>
</evidence>
<comment type="subcellular location">
    <subcellularLocation>
        <location evidence="1">Cell membrane</location>
        <topology evidence="1">Multi-pass membrane protein</topology>
    </subcellularLocation>
</comment>
<dbReference type="Proteomes" id="UP000878956">
    <property type="component" value="Unassembled WGS sequence"/>
</dbReference>
<feature type="transmembrane region" description="Helical" evidence="6">
    <location>
        <begin position="289"/>
        <end position="313"/>
    </location>
</feature>
<evidence type="ECO:0000256" key="5">
    <source>
        <dbReference type="ARBA" id="ARBA00023136"/>
    </source>
</evidence>
<evidence type="ECO:0000313" key="10">
    <source>
        <dbReference type="EMBL" id="HBH1541324.1"/>
    </source>
</evidence>
<feature type="transmembrane region" description="Helical" evidence="6">
    <location>
        <begin position="51"/>
        <end position="73"/>
    </location>
</feature>
<feature type="transmembrane region" description="Helical" evidence="6">
    <location>
        <begin position="492"/>
        <end position="512"/>
    </location>
</feature>
<sequence>MNNNKNKDSFLKGALILGLAGVIVKIMGGFFRIPLGNMIGSEGMGYYQAAYPVYTLFLTLATAGFPTAVAKLVSEKVAIGNFKGANKIFKVSHTVLFITGIISFCILFFGADYIVTNVMKNPGALYSMKAIAPALLFVPAMSAYRGYFQGRQDMTKIAVSQVAEQFFRVVLGLTLAYLLMKSLGQTFGAAGAISGATIGSIASMLYLVFAYMLGRKERRAEIDASQRFKDERVSYIFKKLLTVAIPITIGASVMPLVNMIDNVIVIRRLMEAGFTYKVANSMFGQLTGMAMATINLPAVITTAMSMSLVPAISKAYALGNKSKARKDTKSAVKVTLLIVLPCAFGMASLAIPIMGLLFPHEPSSVGTILFTLTPCVLFLGLIQTLTGIIQGMGKPIVPVIALCVGMLCKIVISYTLTGIPDINVLGSAFGTVTAYFVAAMINLLYVKKHMNVNFSKKEFIIKPFITVMTMFIMVKLSYGALVGFLGNSISTIIAICVGGIVYVVVILGIGGIKKEEILTMPKGDKLYKLLKKVKLIR</sequence>
<feature type="transmembrane region" description="Helical" evidence="6">
    <location>
        <begin position="165"/>
        <end position="183"/>
    </location>
</feature>
<evidence type="ECO:0000313" key="7">
    <source>
        <dbReference type="EMBL" id="CDS89833.1"/>
    </source>
</evidence>
<dbReference type="PATRIC" id="fig|1496.1371.peg.1159"/>
<feature type="transmembrane region" description="Helical" evidence="6">
    <location>
        <begin position="334"/>
        <end position="358"/>
    </location>
</feature>
<evidence type="ECO:0000313" key="9">
    <source>
        <dbReference type="EMBL" id="CDT38449.1"/>
    </source>
</evidence>
<dbReference type="GeneID" id="66355960"/>
<dbReference type="InterPro" id="IPR002797">
    <property type="entry name" value="Polysacc_synth"/>
</dbReference>
<feature type="transmembrane region" description="Helical" evidence="6">
    <location>
        <begin position="396"/>
        <end position="416"/>
    </location>
</feature>
<keyword evidence="2" id="KW-1003">Cell membrane</keyword>
<organism evidence="7">
    <name type="scientific">Clostridioides difficile</name>
    <name type="common">Peptoclostridium difficile</name>
    <dbReference type="NCBI Taxonomy" id="1496"/>
    <lineage>
        <taxon>Bacteria</taxon>
        <taxon>Bacillati</taxon>
        <taxon>Bacillota</taxon>
        <taxon>Clostridia</taxon>
        <taxon>Peptostreptococcales</taxon>
        <taxon>Peptostreptococcaceae</taxon>
        <taxon>Clostridioides</taxon>
    </lineage>
</organism>
<protein>
    <submittedName>
        <fullName evidence="10">Polysaccharide biosynthesis protein</fullName>
    </submittedName>
    <submittedName>
        <fullName evidence="7 8">Stage V sporulation protein B</fullName>
    </submittedName>
</protein>
<reference evidence="7" key="1">
    <citation type="submission" date="2014-07" db="EMBL/GenBank/DDBJ databases">
        <authorList>
            <person name="Monot Marc"/>
        </authorList>
    </citation>
    <scope>NUCLEOTIDE SEQUENCE</scope>
    <source>
        <strain evidence="9">7032989</strain>
        <strain evidence="8">7032994</strain>
    </source>
</reference>
<dbReference type="EMBL" id="LK932531">
    <property type="protein sequence ID" value="CDS89833.1"/>
    <property type="molecule type" value="Genomic_DNA"/>
</dbReference>
<evidence type="ECO:0000313" key="8">
    <source>
        <dbReference type="EMBL" id="CDS90043.1"/>
    </source>
</evidence>
<dbReference type="EMBL" id="DAEPXK010000006">
    <property type="protein sequence ID" value="HBH1541324.1"/>
    <property type="molecule type" value="Genomic_DNA"/>
</dbReference>
<feature type="transmembrane region" description="Helical" evidence="6">
    <location>
        <begin position="94"/>
        <end position="114"/>
    </location>
</feature>
<keyword evidence="4 6" id="KW-1133">Transmembrane helix</keyword>
<dbReference type="Pfam" id="PF01943">
    <property type="entry name" value="Polysacc_synt"/>
    <property type="match status" value="1"/>
</dbReference>
<feature type="transmembrane region" description="Helical" evidence="6">
    <location>
        <begin position="364"/>
        <end position="389"/>
    </location>
</feature>
<proteinExistence type="predicted"/>
<dbReference type="Proteomes" id="UP000411588">
    <property type="component" value="Unassembled WGS sequence"/>
</dbReference>
<evidence type="ECO:0000313" key="15">
    <source>
        <dbReference type="Proteomes" id="UP000411588"/>
    </source>
</evidence>
<evidence type="ECO:0000313" key="14">
    <source>
        <dbReference type="Proteomes" id="UP000372533"/>
    </source>
</evidence>
<gene>
    <name evidence="7" type="primary">spoVB</name>
    <name evidence="9" type="ORF">BN1095_460004</name>
    <name evidence="7" type="ORF">BN1096_760083</name>
    <name evidence="8" type="ORF">BN1097_760086</name>
    <name evidence="10" type="ORF">KRM00_000783</name>
    <name evidence="11" type="ORF">KRQ00_002123</name>
    <name evidence="13" type="ORF">SAMEA1402366_02965</name>
    <name evidence="12" type="ORF">SAMEA1402399_03641</name>
</gene>
<feature type="transmembrane region" description="Helical" evidence="6">
    <location>
        <begin position="422"/>
        <end position="444"/>
    </location>
</feature>
<evidence type="ECO:0000313" key="12">
    <source>
        <dbReference type="EMBL" id="VFD35671.1"/>
    </source>
</evidence>
<feature type="transmembrane region" description="Helical" evidence="6">
    <location>
        <begin position="189"/>
        <end position="214"/>
    </location>
</feature>
<evidence type="ECO:0000256" key="1">
    <source>
        <dbReference type="ARBA" id="ARBA00004651"/>
    </source>
</evidence>
<dbReference type="EMBL" id="LK933138">
    <property type="protein sequence ID" value="CDT38449.1"/>
    <property type="molecule type" value="Genomic_DNA"/>
</dbReference>
<evidence type="ECO:0000256" key="6">
    <source>
        <dbReference type="SAM" id="Phobius"/>
    </source>
</evidence>
<dbReference type="Proteomes" id="UP000879542">
    <property type="component" value="Unassembled WGS sequence"/>
</dbReference>
<feature type="transmembrane region" description="Helical" evidence="6">
    <location>
        <begin position="12"/>
        <end position="31"/>
    </location>
</feature>
<dbReference type="AlphaFoldDB" id="A0A031WJG9"/>
<dbReference type="KEGG" id="pdf:CD630DERM_34980"/>
<dbReference type="InterPro" id="IPR024923">
    <property type="entry name" value="PG_synth_SpoVB"/>
</dbReference>
<reference evidence="13 14" key="3">
    <citation type="submission" date="2019-04" db="EMBL/GenBank/DDBJ databases">
        <authorList>
            <consortium name="Pathogen Informatics"/>
        </authorList>
    </citation>
    <scope>NUCLEOTIDE SEQUENCE [LARGE SCALE GENOMIC DNA]</scope>
    <source>
        <strain evidence="15">clo34</strain>
        <strain evidence="12">Clo34</strain>
        <strain evidence="14">tl291</strain>
        <strain evidence="13">Tl291</strain>
    </source>
</reference>
<dbReference type="PIRSF" id="PIRSF038958">
    <property type="entry name" value="PG_synth_SpoVB"/>
    <property type="match status" value="1"/>
</dbReference>
<dbReference type="EMBL" id="CAADAN010000018">
    <property type="protein sequence ID" value="VFD35671.1"/>
    <property type="molecule type" value="Genomic_DNA"/>
</dbReference>
<dbReference type="EMBL" id="CAAJVP010000016">
    <property type="protein sequence ID" value="VHY16172.1"/>
    <property type="molecule type" value="Genomic_DNA"/>
</dbReference>
<keyword evidence="3 6" id="KW-0812">Transmembrane</keyword>
<dbReference type="EMBL" id="DAEQIJ010000009">
    <property type="protein sequence ID" value="HBH2620357.1"/>
    <property type="molecule type" value="Genomic_DNA"/>
</dbReference>
<dbReference type="Proteomes" id="UP000372533">
    <property type="component" value="Unassembled WGS sequence"/>
</dbReference>
<dbReference type="CDD" id="cd13124">
    <property type="entry name" value="MATE_SpoVB_like"/>
    <property type="match status" value="1"/>
</dbReference>
<name>A0A031WJG9_CLODI</name>
<feature type="transmembrane region" description="Helical" evidence="6">
    <location>
        <begin position="235"/>
        <end position="257"/>
    </location>
</feature>
<dbReference type="PANTHER" id="PTHR30250:SF21">
    <property type="entry name" value="LIPID II FLIPPASE MURJ"/>
    <property type="match status" value="1"/>
</dbReference>
<keyword evidence="5 6" id="KW-0472">Membrane</keyword>
<evidence type="ECO:0000313" key="13">
    <source>
        <dbReference type="EMBL" id="VHY16172.1"/>
    </source>
</evidence>
<reference evidence="10" key="4">
    <citation type="submission" date="2021-06" db="EMBL/GenBank/DDBJ databases">
        <authorList>
            <consortium name="NCBI Pathogen Detection Project"/>
        </authorList>
    </citation>
    <scope>NUCLEOTIDE SEQUENCE</scope>
    <source>
        <strain evidence="11">Clostridioides</strain>
        <strain evidence="10">HN1000</strain>
    </source>
</reference>
<accession>A0A031WJG9</accession>
<dbReference type="PANTHER" id="PTHR30250">
    <property type="entry name" value="PST FAMILY PREDICTED COLANIC ACID TRANSPORTER"/>
    <property type="match status" value="1"/>
</dbReference>
<dbReference type="GO" id="GO:0005886">
    <property type="term" value="C:plasma membrane"/>
    <property type="evidence" value="ECO:0007669"/>
    <property type="project" value="UniProtKB-SubCell"/>
</dbReference>